<evidence type="ECO:0000313" key="1">
    <source>
        <dbReference type="EMBL" id="GJE90234.1"/>
    </source>
</evidence>
<comment type="caution">
    <text evidence="1">The sequence shown here is derived from an EMBL/GenBank/DDBJ whole genome shotgun (WGS) entry which is preliminary data.</text>
</comment>
<dbReference type="Proteomes" id="UP000703269">
    <property type="component" value="Unassembled WGS sequence"/>
</dbReference>
<name>A0A9P3LD50_9APHY</name>
<accession>A0A9P3LD50</accession>
<gene>
    <name evidence="1" type="ORF">PsYK624_063630</name>
</gene>
<dbReference type="AlphaFoldDB" id="A0A9P3LD50"/>
<evidence type="ECO:0000313" key="2">
    <source>
        <dbReference type="Proteomes" id="UP000703269"/>
    </source>
</evidence>
<proteinExistence type="predicted"/>
<sequence length="390" mass="44226">MASPAVYRCLSQQEIALKWGKYDPLISFRRVHTAVMKDEPFLGDLTLTGDERRVFNNLYRYAMERKLAGRQRPSILGDTAPSTPDPLRRMPNIPEKWDQPAPDQLSRVFPHGVDHGGIYSILYTSSCKDGVLHYRPYVHEWPGEPRDMLECINIVCDYLRSDDFATASGPLTRFEMDTLMLLRRVAIHRAHETPGYARMPWRDFVLKWGAFDVPLAMQEVLALYTLSAAIRQALALSAADEKLLHGLSDWFESPDRRDAPILLPCETRTRIAPDEHAGWVEEWLAPDCWTDLYLVQTPGLVAAVQKVVYACTSAVRADGTVVVEYTPSVASAPGEECSYDQVLNNPNVLYDYFRTDLVADQRGALTDDELRLLSTLKRVFTFQAKIQAML</sequence>
<organism evidence="1 2">
    <name type="scientific">Phanerochaete sordida</name>
    <dbReference type="NCBI Taxonomy" id="48140"/>
    <lineage>
        <taxon>Eukaryota</taxon>
        <taxon>Fungi</taxon>
        <taxon>Dikarya</taxon>
        <taxon>Basidiomycota</taxon>
        <taxon>Agaricomycotina</taxon>
        <taxon>Agaricomycetes</taxon>
        <taxon>Polyporales</taxon>
        <taxon>Phanerochaetaceae</taxon>
        <taxon>Phanerochaete</taxon>
    </lineage>
</organism>
<keyword evidence="2" id="KW-1185">Reference proteome</keyword>
<protein>
    <submittedName>
        <fullName evidence="1">Uncharacterized protein</fullName>
    </submittedName>
</protein>
<dbReference type="EMBL" id="BPQB01000015">
    <property type="protein sequence ID" value="GJE90234.1"/>
    <property type="molecule type" value="Genomic_DNA"/>
</dbReference>
<reference evidence="1 2" key="1">
    <citation type="submission" date="2021-08" db="EMBL/GenBank/DDBJ databases">
        <title>Draft Genome Sequence of Phanerochaete sordida strain YK-624.</title>
        <authorList>
            <person name="Mori T."/>
            <person name="Dohra H."/>
            <person name="Suzuki T."/>
            <person name="Kawagishi H."/>
            <person name="Hirai H."/>
        </authorList>
    </citation>
    <scope>NUCLEOTIDE SEQUENCE [LARGE SCALE GENOMIC DNA]</scope>
    <source>
        <strain evidence="1 2">YK-624</strain>
    </source>
</reference>